<dbReference type="Proteomes" id="UP000289465">
    <property type="component" value="Unassembled WGS sequence"/>
</dbReference>
<evidence type="ECO:0000313" key="2">
    <source>
        <dbReference type="Proteomes" id="UP000289465"/>
    </source>
</evidence>
<dbReference type="RefSeq" id="WP_129240900.1">
    <property type="nucleotide sequence ID" value="NZ_UFQC01000010.1"/>
</dbReference>
<sequence>MISVINLIKEREMAVQNGGDVGTLESLRDAIERGLIPSTVTSVEEANYFLQSKLINDRLEAIEIDIDKIVMSPVAKSDHTNPAFAALMQEKARLLRDSDHLNMSWASKVTGISR</sequence>
<accession>A0A446CFN9</accession>
<name>A0A446CFN9_9BURK</name>
<protein>
    <submittedName>
        <fullName evidence="1">Uncharacterized protein</fullName>
    </submittedName>
</protein>
<evidence type="ECO:0000313" key="1">
    <source>
        <dbReference type="EMBL" id="SSW66652.1"/>
    </source>
</evidence>
<organism evidence="1 2">
    <name type="scientific">Achromobacter veterisilvae</name>
    <dbReference type="NCBI Taxonomy" id="2069367"/>
    <lineage>
        <taxon>Bacteria</taxon>
        <taxon>Pseudomonadati</taxon>
        <taxon>Pseudomonadota</taxon>
        <taxon>Betaproteobacteria</taxon>
        <taxon>Burkholderiales</taxon>
        <taxon>Alcaligenaceae</taxon>
        <taxon>Achromobacter</taxon>
    </lineage>
</organism>
<dbReference type="AlphaFoldDB" id="A0A446CFN9"/>
<proteinExistence type="predicted"/>
<dbReference type="EMBL" id="UFQC01000010">
    <property type="protein sequence ID" value="SSW66652.1"/>
    <property type="molecule type" value="Genomic_DNA"/>
</dbReference>
<gene>
    <name evidence="1" type="ORF">AVE30378_02191</name>
</gene>
<reference evidence="1 2" key="1">
    <citation type="submission" date="2018-07" db="EMBL/GenBank/DDBJ databases">
        <authorList>
            <person name="Peeters C."/>
        </authorList>
    </citation>
    <scope>NUCLEOTIDE SEQUENCE [LARGE SCALE GENOMIC DNA]</scope>
    <source>
        <strain evidence="1 2">LMG 30378</strain>
    </source>
</reference>